<reference evidence="1 2" key="1">
    <citation type="submission" date="2016-01" db="EMBL/GenBank/DDBJ databases">
        <title>Isolation and characterization of bacteriophages from East Africa Rift Valley soda lakes.</title>
        <authorList>
            <person name="van Zyl L.J."/>
            <person name="Nemavhulani S."/>
            <person name="Cowan D.A."/>
            <person name="Trindade M.I."/>
        </authorList>
    </citation>
    <scope>NUCLEOTIDE SEQUENCE [LARGE SCALE GENOMIC DNA]</scope>
</reference>
<dbReference type="Proteomes" id="UP000201588">
    <property type="component" value="Segment"/>
</dbReference>
<dbReference type="KEGG" id="vg:28799441"/>
<proteinExistence type="predicted"/>
<evidence type="ECO:0000313" key="1">
    <source>
        <dbReference type="EMBL" id="AMQ66556.1"/>
    </source>
</evidence>
<name>A0A142F199_9CAUD</name>
<sequence length="60" mass="6899">MAIKKETFVMTVIYDEENTHANSAAHAIDHSLFNEDGILEWDYQVLEEEILSSKITKESL</sequence>
<dbReference type="GeneID" id="28799441"/>
<organism evidence="1 2">
    <name type="scientific">Bacillus phage Shbh1</name>
    <dbReference type="NCBI Taxonomy" id="1796992"/>
    <lineage>
        <taxon>Viruses</taxon>
        <taxon>Duplodnaviria</taxon>
        <taxon>Heunggongvirae</taxon>
        <taxon>Uroviricota</taxon>
        <taxon>Caudoviricetes</taxon>
        <taxon>Herelleviridae</taxon>
        <taxon>Bastillevirinae</taxon>
        <taxon>Shalavirus</taxon>
        <taxon>Shalavirus Shbh1</taxon>
    </lineage>
</organism>
<dbReference type="OrthoDB" id="28985at10239"/>
<evidence type="ECO:0000313" key="2">
    <source>
        <dbReference type="Proteomes" id="UP000201588"/>
    </source>
</evidence>
<accession>A0A142F199</accession>
<dbReference type="RefSeq" id="YP_009275246.1">
    <property type="nucleotide sequence ID" value="NC_030925.1"/>
</dbReference>
<protein>
    <submittedName>
        <fullName evidence="1">Uncharacterized protein</fullName>
    </submittedName>
</protein>
<dbReference type="EMBL" id="KU640380">
    <property type="protein sequence ID" value="AMQ66556.1"/>
    <property type="molecule type" value="Genomic_DNA"/>
</dbReference>
<keyword evidence="2" id="KW-1185">Reference proteome</keyword>